<dbReference type="EMBL" id="BONF01000039">
    <property type="protein sequence ID" value="GIF84674.1"/>
    <property type="molecule type" value="Genomic_DNA"/>
</dbReference>
<proteinExistence type="predicted"/>
<evidence type="ECO:0000313" key="2">
    <source>
        <dbReference type="Proteomes" id="UP000601223"/>
    </source>
</evidence>
<keyword evidence="2" id="KW-1185">Reference proteome</keyword>
<gene>
    <name evidence="1" type="ORF">Cba03nite_60230</name>
</gene>
<protein>
    <submittedName>
        <fullName evidence="1">Uncharacterized protein</fullName>
    </submittedName>
</protein>
<accession>A0A8J3JLG7</accession>
<name>A0A8J3JLG7_9ACTN</name>
<sequence length="68" mass="7291">MPNDAAVFAMFTPHVPEPQSFCVDMSRYGTAGRCGAGTGEEDPVEWPVGIVLFSRRPAAAPVVVSVRR</sequence>
<comment type="caution">
    <text evidence="1">The sequence shown here is derived from an EMBL/GenBank/DDBJ whole genome shotgun (WGS) entry which is preliminary data.</text>
</comment>
<dbReference type="AlphaFoldDB" id="A0A8J3JLG7"/>
<organism evidence="1 2">
    <name type="scientific">Catellatospora bangladeshensis</name>
    <dbReference type="NCBI Taxonomy" id="310355"/>
    <lineage>
        <taxon>Bacteria</taxon>
        <taxon>Bacillati</taxon>
        <taxon>Actinomycetota</taxon>
        <taxon>Actinomycetes</taxon>
        <taxon>Micromonosporales</taxon>
        <taxon>Micromonosporaceae</taxon>
        <taxon>Catellatospora</taxon>
    </lineage>
</organism>
<evidence type="ECO:0000313" key="1">
    <source>
        <dbReference type="EMBL" id="GIF84674.1"/>
    </source>
</evidence>
<reference evidence="1 2" key="1">
    <citation type="submission" date="2021-01" db="EMBL/GenBank/DDBJ databases">
        <title>Whole genome shotgun sequence of Catellatospora bangladeshensis NBRC 107357.</title>
        <authorList>
            <person name="Komaki H."/>
            <person name="Tamura T."/>
        </authorList>
    </citation>
    <scope>NUCLEOTIDE SEQUENCE [LARGE SCALE GENOMIC DNA]</scope>
    <source>
        <strain evidence="1 2">NBRC 107357</strain>
    </source>
</reference>
<dbReference type="Proteomes" id="UP000601223">
    <property type="component" value="Unassembled WGS sequence"/>
</dbReference>